<dbReference type="InterPro" id="IPR018691">
    <property type="entry name" value="DUF2188"/>
</dbReference>
<feature type="compositionally biased region" description="Basic and acidic residues" evidence="1">
    <location>
        <begin position="202"/>
        <end position="223"/>
    </location>
</feature>
<proteinExistence type="predicted"/>
<accession>A0A7W7BV30</accession>
<keyword evidence="3" id="KW-1185">Reference proteome</keyword>
<evidence type="ECO:0000313" key="3">
    <source>
        <dbReference type="Proteomes" id="UP000573729"/>
    </source>
</evidence>
<name>A0A7W7BV30_9MICO</name>
<dbReference type="Proteomes" id="UP000573729">
    <property type="component" value="Unassembled WGS sequence"/>
</dbReference>
<comment type="caution">
    <text evidence="2">The sequence shown here is derived from an EMBL/GenBank/DDBJ whole genome shotgun (WGS) entry which is preliminary data.</text>
</comment>
<dbReference type="RefSeq" id="WP_184219706.1">
    <property type="nucleotide sequence ID" value="NZ_JACHMD010000001.1"/>
</dbReference>
<dbReference type="AlphaFoldDB" id="A0A7W7BV30"/>
<dbReference type="EMBL" id="JACHMD010000001">
    <property type="protein sequence ID" value="MBB4668149.1"/>
    <property type="molecule type" value="Genomic_DNA"/>
</dbReference>
<reference evidence="2 3" key="1">
    <citation type="submission" date="2020-08" db="EMBL/GenBank/DDBJ databases">
        <title>Sequencing the genomes of 1000 actinobacteria strains.</title>
        <authorList>
            <person name="Klenk H.-P."/>
        </authorList>
    </citation>
    <scope>NUCLEOTIDE SEQUENCE [LARGE SCALE GENOMIC DNA]</scope>
    <source>
        <strain evidence="2 3">DSM 24947</strain>
    </source>
</reference>
<protein>
    <submittedName>
        <fullName evidence="2">Uncharacterized protein</fullName>
    </submittedName>
</protein>
<feature type="region of interest" description="Disordered" evidence="1">
    <location>
        <begin position="186"/>
        <end position="223"/>
    </location>
</feature>
<gene>
    <name evidence="2" type="ORF">BKA24_002858</name>
</gene>
<feature type="compositionally biased region" description="Polar residues" evidence="1">
    <location>
        <begin position="188"/>
        <end position="200"/>
    </location>
</feature>
<sequence>MTIAEIPAEARAAVLARRRKEIDELDYRRELRRLEQCGYSQRDIARWLGIAQPSVLSALRTASKVTMPLDGFSGATPYEICQRYAAGFIDRAKLVDELTRFPYVKGGQTDGYDSLIVDPAGTWSEVSDAARRGLIEDDVYEEVFNRRHGIEPDVASSHVTQAAAVQRGREVAGKNGGGELSVHGRNGLTASMGGTNNVSSVHGKDATTGRILKTGDTRRARRP</sequence>
<dbReference type="Pfam" id="PF09954">
    <property type="entry name" value="DUF2188"/>
    <property type="match status" value="1"/>
</dbReference>
<organism evidence="2 3">
    <name type="scientific">Microbacterium marinum</name>
    <dbReference type="NCBI Taxonomy" id="421115"/>
    <lineage>
        <taxon>Bacteria</taxon>
        <taxon>Bacillati</taxon>
        <taxon>Actinomycetota</taxon>
        <taxon>Actinomycetes</taxon>
        <taxon>Micrococcales</taxon>
        <taxon>Microbacteriaceae</taxon>
        <taxon>Microbacterium</taxon>
    </lineage>
</organism>
<evidence type="ECO:0000313" key="2">
    <source>
        <dbReference type="EMBL" id="MBB4668149.1"/>
    </source>
</evidence>
<evidence type="ECO:0000256" key="1">
    <source>
        <dbReference type="SAM" id="MobiDB-lite"/>
    </source>
</evidence>